<dbReference type="CDD" id="cd00616">
    <property type="entry name" value="AHBA_syn"/>
    <property type="match status" value="1"/>
</dbReference>
<dbReference type="OrthoDB" id="9804264at2"/>
<dbReference type="EMBL" id="CU207211">
    <property type="protein sequence ID" value="CAL61300.1"/>
    <property type="molecule type" value="Genomic_DNA"/>
</dbReference>
<evidence type="ECO:0000313" key="6">
    <source>
        <dbReference type="Proteomes" id="UP000006697"/>
    </source>
</evidence>
<evidence type="ECO:0000256" key="4">
    <source>
        <dbReference type="RuleBase" id="RU004508"/>
    </source>
</evidence>
<dbReference type="STRING" id="204773.HEAR1121"/>
<dbReference type="eggNOG" id="COG0399">
    <property type="taxonomic scope" value="Bacteria"/>
</dbReference>
<dbReference type="GO" id="GO:0030170">
    <property type="term" value="F:pyridoxal phosphate binding"/>
    <property type="evidence" value="ECO:0007669"/>
    <property type="project" value="TreeGrafter"/>
</dbReference>
<protein>
    <submittedName>
        <fullName evidence="5">Pyridoxal phosphate-dependent aminotransferase</fullName>
    </submittedName>
</protein>
<dbReference type="NCBIfam" id="TIGR03588">
    <property type="entry name" value="PseC"/>
    <property type="match status" value="1"/>
</dbReference>
<evidence type="ECO:0000256" key="1">
    <source>
        <dbReference type="ARBA" id="ARBA00037999"/>
    </source>
</evidence>
<comment type="similarity">
    <text evidence="1 4">Belongs to the DegT/DnrJ/EryC1 family.</text>
</comment>
<dbReference type="GO" id="GO:0008483">
    <property type="term" value="F:transaminase activity"/>
    <property type="evidence" value="ECO:0007669"/>
    <property type="project" value="UniProtKB-KW"/>
</dbReference>
<dbReference type="PANTHER" id="PTHR30244">
    <property type="entry name" value="TRANSAMINASE"/>
    <property type="match status" value="1"/>
</dbReference>
<dbReference type="GO" id="GO:0000271">
    <property type="term" value="P:polysaccharide biosynthetic process"/>
    <property type="evidence" value="ECO:0007669"/>
    <property type="project" value="TreeGrafter"/>
</dbReference>
<keyword evidence="5" id="KW-0032">Aminotransferase</keyword>
<keyword evidence="5" id="KW-0808">Transferase</keyword>
<dbReference type="PIRSF" id="PIRSF000390">
    <property type="entry name" value="PLP_StrS"/>
    <property type="match status" value="1"/>
</dbReference>
<proteinExistence type="inferred from homology"/>
<dbReference type="InterPro" id="IPR015421">
    <property type="entry name" value="PyrdxlP-dep_Trfase_major"/>
</dbReference>
<dbReference type="InterPro" id="IPR015422">
    <property type="entry name" value="PyrdxlP-dep_Trfase_small"/>
</dbReference>
<dbReference type="InterPro" id="IPR015424">
    <property type="entry name" value="PyrdxlP-dep_Trfase"/>
</dbReference>
<dbReference type="Pfam" id="PF01041">
    <property type="entry name" value="DegT_DnrJ_EryC1"/>
    <property type="match status" value="1"/>
</dbReference>
<sequence length="412" mass="46127">MIFIPWCQHHAEKHQILRNFTLTIPYGRQDISEADIQAVATVLRSDFLTQGPVVPAFEKAVAEYCGARHAIAVNSATSALHIACLALGVGPGDCVWTSPITFVASANCARYCGADVDFVDIDPRTYNMSVTHLEEKLLKAEAVGRLPKVVIPVHLCGQPCEMEAIHALSLKYGFRIIEDASHAIGGRYKGKAIGNCRYSDITVFSFHPVKIITTGEGGMALTNDPELYNHMARLRSHGITRDPAEMTQAPDGPWYYQQIELGFNYRMTDIQAALGLSQMQRLDEFVATRHELAKNYNELLKKCPVTIPWQHGDSYSGLHLYVVRLKLEATNASHHEIFERLRVAGIGVNLHYIPVYRQPYYARQGFNPSDFPEAERYYAEAISLPMFPALTKEQQKEVVHSLTTPIGHQTLF</sequence>
<dbReference type="KEGG" id="har:HEAR1121"/>
<keyword evidence="3 4" id="KW-0663">Pyridoxal phosphate</keyword>
<name>A4G463_HERAR</name>
<dbReference type="Gene3D" id="3.40.640.10">
    <property type="entry name" value="Type I PLP-dependent aspartate aminotransferase-like (Major domain)"/>
    <property type="match status" value="1"/>
</dbReference>
<evidence type="ECO:0000313" key="5">
    <source>
        <dbReference type="EMBL" id="CAL61300.1"/>
    </source>
</evidence>
<dbReference type="InterPro" id="IPR020026">
    <property type="entry name" value="PseC"/>
</dbReference>
<accession>A4G463</accession>
<dbReference type="InterPro" id="IPR000653">
    <property type="entry name" value="DegT/StrS_aminotransferase"/>
</dbReference>
<dbReference type="PANTHER" id="PTHR30244:SF34">
    <property type="entry name" value="DTDP-4-AMINO-4,6-DIDEOXYGALACTOSE TRANSAMINASE"/>
    <property type="match status" value="1"/>
</dbReference>
<feature type="active site" description="Proton acceptor" evidence="2">
    <location>
        <position position="210"/>
    </location>
</feature>
<evidence type="ECO:0000256" key="2">
    <source>
        <dbReference type="PIRSR" id="PIRSR000390-1"/>
    </source>
</evidence>
<dbReference type="HOGENOM" id="CLU_033332_0_3_4"/>
<evidence type="ECO:0000256" key="3">
    <source>
        <dbReference type="PIRSR" id="PIRSR000390-2"/>
    </source>
</evidence>
<dbReference type="Gene3D" id="3.90.1150.10">
    <property type="entry name" value="Aspartate Aminotransferase, domain 1"/>
    <property type="match status" value="1"/>
</dbReference>
<dbReference type="SUPFAM" id="SSF53383">
    <property type="entry name" value="PLP-dependent transferases"/>
    <property type="match status" value="1"/>
</dbReference>
<gene>
    <name evidence="5" type="ordered locus">HEAR1121</name>
</gene>
<organism evidence="5 6">
    <name type="scientific">Herminiimonas arsenicoxydans</name>
    <dbReference type="NCBI Taxonomy" id="204773"/>
    <lineage>
        <taxon>Bacteria</taxon>
        <taxon>Pseudomonadati</taxon>
        <taxon>Pseudomonadota</taxon>
        <taxon>Betaproteobacteria</taxon>
        <taxon>Burkholderiales</taxon>
        <taxon>Oxalobacteraceae</taxon>
        <taxon>Herminiimonas</taxon>
    </lineage>
</organism>
<feature type="modified residue" description="N6-(pyridoxal phosphate)lysine" evidence="3">
    <location>
        <position position="210"/>
    </location>
</feature>
<dbReference type="Proteomes" id="UP000006697">
    <property type="component" value="Chromosome"/>
</dbReference>
<keyword evidence="6" id="KW-1185">Reference proteome</keyword>
<dbReference type="AlphaFoldDB" id="A4G463"/>
<reference evidence="5 6" key="1">
    <citation type="journal article" date="2007" name="PLoS Genet.">
        <title>A tale of two oxidation states: bacterial colonization of arsenic-rich environments.</title>
        <authorList>
            <person name="Muller D."/>
            <person name="Medigue C."/>
            <person name="Koechler S."/>
            <person name="Barbe V."/>
            <person name="Barakat M."/>
            <person name="Talla E."/>
            <person name="Bonnefoy V."/>
            <person name="Krin E."/>
            <person name="Arsene-Ploetze F."/>
            <person name="Carapito C."/>
            <person name="Chandler M."/>
            <person name="Cournoyer B."/>
            <person name="Cruveiller S."/>
            <person name="Dossat C."/>
            <person name="Duval S."/>
            <person name="Heymann M."/>
            <person name="Leize E."/>
            <person name="Lieutaud A."/>
            <person name="Lievremont D."/>
            <person name="Makita Y."/>
            <person name="Mangenot S."/>
            <person name="Nitschke W."/>
            <person name="Ortet P."/>
            <person name="Perdrial N."/>
            <person name="Schoepp B."/>
            <person name="Siguier N."/>
            <person name="Simeonova D.D."/>
            <person name="Rouy Z."/>
            <person name="Segurens B."/>
            <person name="Turlin E."/>
            <person name="Vallenet D."/>
            <person name="Van Dorsselaer A."/>
            <person name="Weiss S."/>
            <person name="Weissenbach J."/>
            <person name="Lett M.C."/>
            <person name="Danchin A."/>
            <person name="Bertin P.N."/>
        </authorList>
    </citation>
    <scope>NUCLEOTIDE SEQUENCE [LARGE SCALE GENOMIC DNA]</scope>
    <source>
        <strain evidence="6">ULPAs1</strain>
    </source>
</reference>